<sequence>MIFDAMWLAYSFGSRAKPDVVMNTPLFARNQCTSFFQAQAELNCEAFDDIPHAMLFAIRNVRSTGSIRD</sequence>
<proteinExistence type="predicted"/>
<organism evidence="1 2">
    <name type="scientific">Chitinasiproducens palmae</name>
    <dbReference type="NCBI Taxonomy" id="1770053"/>
    <lineage>
        <taxon>Bacteria</taxon>
        <taxon>Pseudomonadati</taxon>
        <taxon>Pseudomonadota</taxon>
        <taxon>Betaproteobacteria</taxon>
        <taxon>Burkholderiales</taxon>
        <taxon>Burkholderiaceae</taxon>
        <taxon>Chitinasiproducens</taxon>
    </lineage>
</organism>
<evidence type="ECO:0000313" key="2">
    <source>
        <dbReference type="Proteomes" id="UP000243719"/>
    </source>
</evidence>
<name>A0A1H2PQ48_9BURK</name>
<reference evidence="2" key="1">
    <citation type="submission" date="2016-09" db="EMBL/GenBank/DDBJ databases">
        <authorList>
            <person name="Varghese N."/>
            <person name="Submissions S."/>
        </authorList>
    </citation>
    <scope>NUCLEOTIDE SEQUENCE [LARGE SCALE GENOMIC DNA]</scope>
    <source>
        <strain evidence="2">JS23</strain>
    </source>
</reference>
<evidence type="ECO:0000313" key="1">
    <source>
        <dbReference type="EMBL" id="SDV48919.1"/>
    </source>
</evidence>
<dbReference type="Proteomes" id="UP000243719">
    <property type="component" value="Unassembled WGS sequence"/>
</dbReference>
<accession>A0A1H2PQ48</accession>
<dbReference type="EMBL" id="FNLO01000006">
    <property type="protein sequence ID" value="SDV48919.1"/>
    <property type="molecule type" value="Genomic_DNA"/>
</dbReference>
<dbReference type="AlphaFoldDB" id="A0A1H2PQ48"/>
<protein>
    <submittedName>
        <fullName evidence="1">Uncharacterized protein</fullName>
    </submittedName>
</protein>
<keyword evidence="2" id="KW-1185">Reference proteome</keyword>
<gene>
    <name evidence="1" type="ORF">SAMN05216551_106166</name>
</gene>